<feature type="domain" description="GH18" evidence="1">
    <location>
        <begin position="1"/>
        <end position="260"/>
    </location>
</feature>
<proteinExistence type="predicted"/>
<name>A0A6C0F5W9_9ZZZZ</name>
<evidence type="ECO:0000259" key="1">
    <source>
        <dbReference type="PROSITE" id="PS51910"/>
    </source>
</evidence>
<dbReference type="GO" id="GO:0005975">
    <property type="term" value="P:carbohydrate metabolic process"/>
    <property type="evidence" value="ECO:0007669"/>
    <property type="project" value="InterPro"/>
</dbReference>
<dbReference type="InterPro" id="IPR017853">
    <property type="entry name" value="GH"/>
</dbReference>
<evidence type="ECO:0000313" key="2">
    <source>
        <dbReference type="EMBL" id="QHT36582.1"/>
    </source>
</evidence>
<sequence length="260" mass="29731">MKTVYYYQTFEGLDKLMTHPEDVDIIIVSSIHFGKDGNGTPNIYLNDNLPSDDKFTTLWKETEELSKKNVTITCMMGGAGLAYRVLFDNFDTYYPLLVQMIQTYSWISGIDLDIEEEVDLDNVKMLIDKLNQDFGSDFIISMAPVSSSLENDGVGMGNFSYKTLYNTEQGKRINWFNCQAYNSFSSDTLSKIVANGYPADKIIIGMESAQFTGDEYLPEIRKMKETHPDINGVYDWEYFDAPPECQKDPSEWCKLIKNLN</sequence>
<dbReference type="SUPFAM" id="SSF51445">
    <property type="entry name" value="(Trans)glycosidases"/>
    <property type="match status" value="1"/>
</dbReference>
<dbReference type="InterPro" id="IPR001223">
    <property type="entry name" value="Glyco_hydro18_cat"/>
</dbReference>
<dbReference type="EMBL" id="MN738747">
    <property type="protein sequence ID" value="QHT36582.1"/>
    <property type="molecule type" value="Genomic_DNA"/>
</dbReference>
<protein>
    <recommendedName>
        <fullName evidence="1">GH18 domain-containing protein</fullName>
    </recommendedName>
</protein>
<reference evidence="2" key="1">
    <citation type="journal article" date="2020" name="Nature">
        <title>Giant virus diversity and host interactions through global metagenomics.</title>
        <authorList>
            <person name="Schulz F."/>
            <person name="Roux S."/>
            <person name="Paez-Espino D."/>
            <person name="Jungbluth S."/>
            <person name="Walsh D.A."/>
            <person name="Denef V.J."/>
            <person name="McMahon K.D."/>
            <person name="Konstantinidis K.T."/>
            <person name="Eloe-Fadrosh E.A."/>
            <person name="Kyrpides N.C."/>
            <person name="Woyke T."/>
        </authorList>
    </citation>
    <scope>NUCLEOTIDE SEQUENCE</scope>
    <source>
        <strain evidence="2">GVMAG-S-ERX555931-87</strain>
    </source>
</reference>
<dbReference type="AlphaFoldDB" id="A0A6C0F5W9"/>
<accession>A0A6C0F5W9</accession>
<organism evidence="2">
    <name type="scientific">viral metagenome</name>
    <dbReference type="NCBI Taxonomy" id="1070528"/>
    <lineage>
        <taxon>unclassified sequences</taxon>
        <taxon>metagenomes</taxon>
        <taxon>organismal metagenomes</taxon>
    </lineage>
</organism>
<dbReference type="Gene3D" id="3.20.20.80">
    <property type="entry name" value="Glycosidases"/>
    <property type="match status" value="1"/>
</dbReference>
<dbReference type="PROSITE" id="PS51910">
    <property type="entry name" value="GH18_2"/>
    <property type="match status" value="1"/>
</dbReference>